<organism evidence="1 2">
    <name type="scientific">Trifolium pratense</name>
    <name type="common">Red clover</name>
    <dbReference type="NCBI Taxonomy" id="57577"/>
    <lineage>
        <taxon>Eukaryota</taxon>
        <taxon>Viridiplantae</taxon>
        <taxon>Streptophyta</taxon>
        <taxon>Embryophyta</taxon>
        <taxon>Tracheophyta</taxon>
        <taxon>Spermatophyta</taxon>
        <taxon>Magnoliopsida</taxon>
        <taxon>eudicotyledons</taxon>
        <taxon>Gunneridae</taxon>
        <taxon>Pentapetalae</taxon>
        <taxon>rosids</taxon>
        <taxon>fabids</taxon>
        <taxon>Fabales</taxon>
        <taxon>Fabaceae</taxon>
        <taxon>Papilionoideae</taxon>
        <taxon>50 kb inversion clade</taxon>
        <taxon>NPAAA clade</taxon>
        <taxon>Hologalegina</taxon>
        <taxon>IRL clade</taxon>
        <taxon>Trifolieae</taxon>
        <taxon>Trifolium</taxon>
    </lineage>
</organism>
<reference evidence="1 2" key="2">
    <citation type="journal article" date="2017" name="Front. Plant Sci.">
        <title>Gene Classification and Mining of Molecular Markers Useful in Red Clover (Trifolium pratense) Breeding.</title>
        <authorList>
            <person name="Istvanek J."/>
            <person name="Dluhosova J."/>
            <person name="Dluhos P."/>
            <person name="Patkova L."/>
            <person name="Nedelnik J."/>
            <person name="Repkova J."/>
        </authorList>
    </citation>
    <scope>NUCLEOTIDE SEQUENCE [LARGE SCALE GENOMIC DNA]</scope>
    <source>
        <strain evidence="2">cv. Tatra</strain>
        <tissue evidence="1">Young leaves</tissue>
    </source>
</reference>
<proteinExistence type="predicted"/>
<dbReference type="Proteomes" id="UP000236291">
    <property type="component" value="Unassembled WGS sequence"/>
</dbReference>
<name>A0A2K3LMZ9_TRIPR</name>
<dbReference type="EMBL" id="ASHM01036897">
    <property type="protein sequence ID" value="PNX79908.1"/>
    <property type="molecule type" value="Genomic_DNA"/>
</dbReference>
<comment type="caution">
    <text evidence="1">The sequence shown here is derived from an EMBL/GenBank/DDBJ whole genome shotgun (WGS) entry which is preliminary data.</text>
</comment>
<gene>
    <name evidence="1" type="ORF">L195_g035899</name>
</gene>
<sequence>MVDVLWDLKYTLQFQIEPHDDSSAFVSLQLPNVQDLPSILIENGWHVYWESDGGIRPIAVGTIWRRLVSKVAMKGVGKNVVKYLNDFQFGIGISGGDSWEVAKALDIYHSGDRAKIRPCFEYSED</sequence>
<keyword evidence="1" id="KW-0675">Receptor</keyword>
<accession>A0A2K3LMZ9</accession>
<dbReference type="GO" id="GO:0016301">
    <property type="term" value="F:kinase activity"/>
    <property type="evidence" value="ECO:0007669"/>
    <property type="project" value="UniProtKB-KW"/>
</dbReference>
<keyword evidence="1" id="KW-0418">Kinase</keyword>
<evidence type="ECO:0000313" key="1">
    <source>
        <dbReference type="EMBL" id="PNX79908.1"/>
    </source>
</evidence>
<evidence type="ECO:0000313" key="2">
    <source>
        <dbReference type="Proteomes" id="UP000236291"/>
    </source>
</evidence>
<reference evidence="1 2" key="1">
    <citation type="journal article" date="2014" name="Am. J. Bot.">
        <title>Genome assembly and annotation for red clover (Trifolium pratense; Fabaceae).</title>
        <authorList>
            <person name="Istvanek J."/>
            <person name="Jaros M."/>
            <person name="Krenek A."/>
            <person name="Repkova J."/>
        </authorList>
    </citation>
    <scope>NUCLEOTIDE SEQUENCE [LARGE SCALE GENOMIC DNA]</scope>
    <source>
        <strain evidence="2">cv. Tatra</strain>
        <tissue evidence="1">Young leaves</tissue>
    </source>
</reference>
<keyword evidence="1" id="KW-0808">Transferase</keyword>
<dbReference type="AlphaFoldDB" id="A0A2K3LMZ9"/>
<protein>
    <submittedName>
        <fullName evidence="1">Putative receptor-like kinase plant-like protein</fullName>
    </submittedName>
</protein>